<accession>A0A8S5RNW7</accession>
<reference evidence="1" key="1">
    <citation type="journal article" date="2021" name="Proc. Natl. Acad. Sci. U.S.A.">
        <title>A Catalog of Tens of Thousands of Viruses from Human Metagenomes Reveals Hidden Associations with Chronic Diseases.</title>
        <authorList>
            <person name="Tisza M.J."/>
            <person name="Buck C.B."/>
        </authorList>
    </citation>
    <scope>NUCLEOTIDE SEQUENCE</scope>
    <source>
        <strain evidence="1">CtoYX9</strain>
    </source>
</reference>
<proteinExistence type="predicted"/>
<name>A0A8S5RNW7_9VIRU</name>
<protein>
    <submittedName>
        <fullName evidence="1">Uncharacterized protein</fullName>
    </submittedName>
</protein>
<dbReference type="EMBL" id="BK059131">
    <property type="protein sequence ID" value="DAE32990.1"/>
    <property type="molecule type" value="Genomic_DNA"/>
</dbReference>
<organism evidence="1">
    <name type="scientific">virus sp. ctoYX9</name>
    <dbReference type="NCBI Taxonomy" id="2825822"/>
    <lineage>
        <taxon>Viruses</taxon>
    </lineage>
</organism>
<evidence type="ECO:0000313" key="1">
    <source>
        <dbReference type="EMBL" id="DAE32990.1"/>
    </source>
</evidence>
<sequence length="55" mass="6428">MRNPQYNTIFALVKRARLRKRNLTAQTSTPMLAPSGESLSLFLEKWINSQSRSRY</sequence>